<comment type="caution">
    <text evidence="1">The sequence shown here is derived from an EMBL/GenBank/DDBJ whole genome shotgun (WGS) entry which is preliminary data.</text>
</comment>
<reference evidence="1 2" key="1">
    <citation type="journal article" date="2013" name="Genome Announc.">
        <title>Draft Genome Sequence of Desulfotignum phosphitoxidans DSM 13687 Strain FiPS-3.</title>
        <authorList>
            <person name="Poehlein A."/>
            <person name="Daniel R."/>
            <person name="Simeonova D.D."/>
        </authorList>
    </citation>
    <scope>NUCLEOTIDE SEQUENCE [LARGE SCALE GENOMIC DNA]</scope>
    <source>
        <strain evidence="1 2">DSM 13687</strain>
    </source>
</reference>
<dbReference type="PATRIC" id="fig|1286635.3.peg.836"/>
<sequence length="811" mass="91685">MSNAQATKPTQPMPAPDAGTRVDLAFLHHALEIRPGSKENFVQSLPFSFRDVTAGAENEFQAVVLGKRADVDLPITIESANFFKNMVRRAEAGDTSRKTITALERYLERKNHVWENSWVRFPEKCLNSYARGVFASDLLADKASPGGDLRSDAGQFRFIRAGEPMIRIPVSYLLKLALADVIGSAPLIHPRIKQTGEQMMAHFLNDNTSPEIFSFHPVRSGAGSRGIGRPLATETLIRFLFTQLLVQYAEQKLGLKDAGQEVRVFFSASPPVMQHRLNECLSDAFYRFLFMSPCLSGWNRGEEKHTYMTLCHEVLSRSQINGIAKLREAGIIQSNLVILPNSSNISLANNGTHISIGSEKLATLLSDPGSGFTARHEKLLGDLVIKIAEHFLCLFPGTYSASPCRLNFEDFHPEKILGFLPHELDYTHLRMLWRRWKKKAANRILGRPVTPFGPVWLDRLIRRVFGLKGDFVPDFRLVDYLVSLLSTDQSPGLDGSPGNSARLGHDLTQMGVFDTRMPLYQLIRLREFSRMGYTGFEHRYYSIFEHVLTDMGNAADMQTLITALAYQYVLNGEVTHAMIPDTPDVESERRQLFFCAALNLPFCYVKTDTRNRFLKTIVSGISHTRKSRRYPGYTRIKVKDYKLALVSTLKKDGSALIEDLRLHGVLADLQGRIHSPDTRSACGRLVKGILDSRKKQDPMTCPGDVFNRDAEQYYQETLRKQHMAEGFKILISEFSGMNLWAGFREPVFKDIIHTILPDTDLDRFLRQVKHPLMAHDLPAEQIKKLLFLIMLYVNMEAGHAAPRQLSARRGE</sequence>
<dbReference type="Proteomes" id="UP000014216">
    <property type="component" value="Unassembled WGS sequence"/>
</dbReference>
<keyword evidence="2" id="KW-1185">Reference proteome</keyword>
<evidence type="ECO:0000313" key="1">
    <source>
        <dbReference type="EMBL" id="EMS81658.1"/>
    </source>
</evidence>
<dbReference type="AlphaFoldDB" id="S0G2S8"/>
<dbReference type="EMBL" id="APJX01000001">
    <property type="protein sequence ID" value="EMS81658.1"/>
    <property type="molecule type" value="Genomic_DNA"/>
</dbReference>
<protein>
    <submittedName>
        <fullName evidence="1">Uncharacterized protein</fullName>
    </submittedName>
</protein>
<proteinExistence type="predicted"/>
<evidence type="ECO:0000313" key="2">
    <source>
        <dbReference type="Proteomes" id="UP000014216"/>
    </source>
</evidence>
<dbReference type="RefSeq" id="WP_006964422.1">
    <property type="nucleotide sequence ID" value="NZ_APJX01000001.1"/>
</dbReference>
<gene>
    <name evidence="1" type="ORF">Dpo_1c07990</name>
</gene>
<name>S0G2S8_9BACT</name>
<organism evidence="1 2">
    <name type="scientific">Desulfotignum phosphitoxidans DSM 13687</name>
    <dbReference type="NCBI Taxonomy" id="1286635"/>
    <lineage>
        <taxon>Bacteria</taxon>
        <taxon>Pseudomonadati</taxon>
        <taxon>Thermodesulfobacteriota</taxon>
        <taxon>Desulfobacteria</taxon>
        <taxon>Desulfobacterales</taxon>
        <taxon>Desulfobacteraceae</taxon>
        <taxon>Desulfotignum</taxon>
    </lineage>
</organism>
<accession>S0G2S8</accession>